<dbReference type="AlphaFoldDB" id="A0A401W6R3"/>
<accession>A0A401W6R3</accession>
<reference evidence="1 2" key="1">
    <citation type="submission" date="2018-11" db="EMBL/GenBank/DDBJ databases">
        <title>Whole genome sequence of Streptomyces paromomycinus NBRC 15454(T).</title>
        <authorList>
            <person name="Komaki H."/>
            <person name="Tamura T."/>
        </authorList>
    </citation>
    <scope>NUCLEOTIDE SEQUENCE [LARGE SCALE GENOMIC DNA]</scope>
    <source>
        <strain evidence="1 2">NBRC 15454</strain>
    </source>
</reference>
<dbReference type="Proteomes" id="UP000286746">
    <property type="component" value="Unassembled WGS sequence"/>
</dbReference>
<sequence length="67" mass="7006">MPRMTLLEPPYADRGGALLARMMPGGGPPVGPFRMFAGNFPMTGAIHGWGRYGSGGRPTPLVGGRHA</sequence>
<gene>
    <name evidence="1" type="ORF">GKJPGBOP_04740</name>
</gene>
<evidence type="ECO:0000313" key="1">
    <source>
        <dbReference type="EMBL" id="GCD45020.1"/>
    </source>
</evidence>
<protein>
    <submittedName>
        <fullName evidence="1">Uncharacterized protein</fullName>
    </submittedName>
</protein>
<organism evidence="1 2">
    <name type="scientific">Streptomyces paromomycinus</name>
    <name type="common">Streptomyces rimosus subsp. paromomycinus</name>
    <dbReference type="NCBI Taxonomy" id="92743"/>
    <lineage>
        <taxon>Bacteria</taxon>
        <taxon>Bacillati</taxon>
        <taxon>Actinomycetota</taxon>
        <taxon>Actinomycetes</taxon>
        <taxon>Kitasatosporales</taxon>
        <taxon>Streptomycetaceae</taxon>
        <taxon>Streptomyces</taxon>
    </lineage>
</organism>
<dbReference type="EMBL" id="BHZD01000001">
    <property type="protein sequence ID" value="GCD45020.1"/>
    <property type="molecule type" value="Genomic_DNA"/>
</dbReference>
<proteinExistence type="predicted"/>
<keyword evidence="2" id="KW-1185">Reference proteome</keyword>
<comment type="caution">
    <text evidence="1">The sequence shown here is derived from an EMBL/GenBank/DDBJ whole genome shotgun (WGS) entry which is preliminary data.</text>
</comment>
<name>A0A401W6R3_STREY</name>
<evidence type="ECO:0000313" key="2">
    <source>
        <dbReference type="Proteomes" id="UP000286746"/>
    </source>
</evidence>